<dbReference type="AlphaFoldDB" id="A0A4E0PWR7"/>
<dbReference type="InterPro" id="IPR003748">
    <property type="entry name" value="DUF169"/>
</dbReference>
<organism evidence="1 2">
    <name type="scientific">Methanolobus halotolerans</name>
    <dbReference type="NCBI Taxonomy" id="2052935"/>
    <lineage>
        <taxon>Archaea</taxon>
        <taxon>Methanobacteriati</taxon>
        <taxon>Methanobacteriota</taxon>
        <taxon>Stenosarchaea group</taxon>
        <taxon>Methanomicrobia</taxon>
        <taxon>Methanosarcinales</taxon>
        <taxon>Methanosarcinaceae</taxon>
        <taxon>Methanolobus</taxon>
    </lineage>
</organism>
<protein>
    <submittedName>
        <fullName evidence="1">Protein clustered with O-phosphoseryl-tRNA(Cys) synthetase</fullName>
    </submittedName>
</protein>
<evidence type="ECO:0000313" key="1">
    <source>
        <dbReference type="EMBL" id="TGC09831.1"/>
    </source>
</evidence>
<sequence>MRLRAQLEIPNIISLAGIGEPVCITFENEKGTSSELLYCEIVHRARYGESFLIEKQRCSAGDHILGKTSRSPADYYLRAGRYRDMETAIRAADSLLCIEKEYRSIRIEPLSVSKNDPDVFLLFLRPESAMRILQAYAYHFGKGPDTTGIGAASICCDCTARPLTQGLGMSFGCKGSRKHSDYADTEVPLGISRDIIQKIEEGLEKTPDTYE</sequence>
<comment type="caution">
    <text evidence="1">The sequence shown here is derived from an EMBL/GenBank/DDBJ whole genome shotgun (WGS) entry which is preliminary data.</text>
</comment>
<dbReference type="PANTHER" id="PTHR37954">
    <property type="entry name" value="BLL4979 PROTEIN"/>
    <property type="match status" value="1"/>
</dbReference>
<keyword evidence="2" id="KW-1185">Reference proteome</keyword>
<dbReference type="EMBL" id="PGGK01000004">
    <property type="protein sequence ID" value="TGC09831.1"/>
    <property type="molecule type" value="Genomic_DNA"/>
</dbReference>
<accession>A0A4E0PWR7</accession>
<name>A0A4E0PWR7_9EURY</name>
<reference evidence="1 2" key="1">
    <citation type="submission" date="2017-11" db="EMBL/GenBank/DDBJ databases">
        <title>Isolation and Characterization of Methanogenic Archaea from Saline Meromictic Lake at Siberia.</title>
        <authorList>
            <person name="Shen Y."/>
            <person name="Huang H.-H."/>
            <person name="Lai M.-C."/>
            <person name="Chen S.-C."/>
        </authorList>
    </citation>
    <scope>NUCLEOTIDE SEQUENCE [LARGE SCALE GENOMIC DNA]</scope>
    <source>
        <strain evidence="1 2">SY-01</strain>
    </source>
</reference>
<evidence type="ECO:0000313" key="2">
    <source>
        <dbReference type="Proteomes" id="UP000297295"/>
    </source>
</evidence>
<dbReference type="PANTHER" id="PTHR37954:SF3">
    <property type="entry name" value="DUF169 DOMAIN-CONTAINING PROTEIN"/>
    <property type="match status" value="1"/>
</dbReference>
<dbReference type="Pfam" id="PF02596">
    <property type="entry name" value="DUF169"/>
    <property type="match status" value="1"/>
</dbReference>
<gene>
    <name evidence="1" type="ORF">CUN85_05630</name>
</gene>
<proteinExistence type="predicted"/>
<dbReference type="Proteomes" id="UP000297295">
    <property type="component" value="Unassembled WGS sequence"/>
</dbReference>